<feature type="non-terminal residue" evidence="4">
    <location>
        <position position="1"/>
    </location>
</feature>
<evidence type="ECO:0000313" key="5">
    <source>
        <dbReference type="Proteomes" id="UP000265618"/>
    </source>
</evidence>
<dbReference type="SMART" id="SM00297">
    <property type="entry name" value="BROMO"/>
    <property type="match status" value="1"/>
</dbReference>
<dbReference type="SUPFAM" id="SSF47370">
    <property type="entry name" value="Bromodomain"/>
    <property type="match status" value="1"/>
</dbReference>
<dbReference type="InterPro" id="IPR036427">
    <property type="entry name" value="Bromodomain-like_sf"/>
</dbReference>
<dbReference type="Gene3D" id="1.20.920.10">
    <property type="entry name" value="Bromodomain-like"/>
    <property type="match status" value="1"/>
</dbReference>
<evidence type="ECO:0000256" key="1">
    <source>
        <dbReference type="ARBA" id="ARBA00023117"/>
    </source>
</evidence>
<accession>A0A9K3CX45</accession>
<name>A0A9K3CX45_9EUKA</name>
<dbReference type="AlphaFoldDB" id="A0A9K3CX45"/>
<dbReference type="Proteomes" id="UP000265618">
    <property type="component" value="Unassembled WGS sequence"/>
</dbReference>
<dbReference type="EMBL" id="BDIP01001676">
    <property type="protein sequence ID" value="GIQ84918.1"/>
    <property type="molecule type" value="Genomic_DNA"/>
</dbReference>
<feature type="domain" description="Bromo" evidence="3">
    <location>
        <begin position="263"/>
        <end position="381"/>
    </location>
</feature>
<sequence>VRGSSNDLGQLTDKQCNDLLNPHIPPSHRINLSRISRWDKVRLIRELAGQLHEKGVCPENLRTYVRKGKAQSPPTQSHVLLAPLAKQYKHMTQPNTCLRTPVPATAREMIRAAPLPHSRLGRADTLSQVLGSVTSAYTGSVTGRSATSALTTHSLASLGRRGLGPSGLSSTSTYIGGPATPSTPFLEIKRRYRDGATYLTQSVIISGEETIEYYRKARTLIQRLESWANSAGGDGTSVFRDDDAPRTRSRVSHHPRSTRSKHYRSPQSQFNEELENILSDLRNVDPEMLYLEVPKDKNLRYSFYIKHPTSLKQIERSVRVNKISSRLDFAKAIGLMICNTYQFNIPIGKENDRGCQRESLVLTTADRIRQTCLAWLLDDDTASKLDALETQLFKTKGKSDEEVADSVSTSRQQAQTLLSSDFWALGLEQRRQRSIEIQMKQALGISVDPNEGLPPRSKRRPR</sequence>
<dbReference type="InterPro" id="IPR001487">
    <property type="entry name" value="Bromodomain"/>
</dbReference>
<proteinExistence type="predicted"/>
<evidence type="ECO:0000259" key="3">
    <source>
        <dbReference type="SMART" id="SM00297"/>
    </source>
</evidence>
<evidence type="ECO:0000313" key="4">
    <source>
        <dbReference type="EMBL" id="GIQ84918.1"/>
    </source>
</evidence>
<organism evidence="4 5">
    <name type="scientific">Kipferlia bialata</name>
    <dbReference type="NCBI Taxonomy" id="797122"/>
    <lineage>
        <taxon>Eukaryota</taxon>
        <taxon>Metamonada</taxon>
        <taxon>Carpediemonas-like organisms</taxon>
        <taxon>Kipferlia</taxon>
    </lineage>
</organism>
<keyword evidence="1" id="KW-0103">Bromodomain</keyword>
<feature type="region of interest" description="Disordered" evidence="2">
    <location>
        <begin position="235"/>
        <end position="269"/>
    </location>
</feature>
<feature type="compositionally biased region" description="Basic residues" evidence="2">
    <location>
        <begin position="247"/>
        <end position="264"/>
    </location>
</feature>
<protein>
    <recommendedName>
        <fullName evidence="3">Bromo domain-containing protein</fullName>
    </recommendedName>
</protein>
<evidence type="ECO:0000256" key="2">
    <source>
        <dbReference type="SAM" id="MobiDB-lite"/>
    </source>
</evidence>
<dbReference type="Pfam" id="PF00439">
    <property type="entry name" value="Bromodomain"/>
    <property type="match status" value="1"/>
</dbReference>
<comment type="caution">
    <text evidence="4">The sequence shown here is derived from an EMBL/GenBank/DDBJ whole genome shotgun (WGS) entry which is preliminary data.</text>
</comment>
<reference evidence="4 5" key="1">
    <citation type="journal article" date="2018" name="PLoS ONE">
        <title>The draft genome of Kipferlia bialata reveals reductive genome evolution in fornicate parasites.</title>
        <authorList>
            <person name="Tanifuji G."/>
            <person name="Takabayashi S."/>
            <person name="Kume K."/>
            <person name="Takagi M."/>
            <person name="Nakayama T."/>
            <person name="Kamikawa R."/>
            <person name="Inagaki Y."/>
            <person name="Hashimoto T."/>
        </authorList>
    </citation>
    <scope>NUCLEOTIDE SEQUENCE [LARGE SCALE GENOMIC DNA]</scope>
    <source>
        <strain evidence="4">NY0173</strain>
    </source>
</reference>
<gene>
    <name evidence="4" type="ORF">KIPB_006502</name>
</gene>
<keyword evidence="5" id="KW-1185">Reference proteome</keyword>